<dbReference type="OrthoDB" id="416454at2759"/>
<dbReference type="SUPFAM" id="SSF56672">
    <property type="entry name" value="DNA/RNA polymerases"/>
    <property type="match status" value="1"/>
</dbReference>
<dbReference type="Pfam" id="PF00078">
    <property type="entry name" value="RVT_1"/>
    <property type="match status" value="1"/>
</dbReference>
<keyword evidence="2" id="KW-0695">RNA-directed DNA polymerase</keyword>
<dbReference type="PROSITE" id="PS50878">
    <property type="entry name" value="RT_POL"/>
    <property type="match status" value="1"/>
</dbReference>
<organism evidence="2 3">
    <name type="scientific">Limosa lapponica baueri</name>
    <dbReference type="NCBI Taxonomy" id="1758121"/>
    <lineage>
        <taxon>Eukaryota</taxon>
        <taxon>Metazoa</taxon>
        <taxon>Chordata</taxon>
        <taxon>Craniata</taxon>
        <taxon>Vertebrata</taxon>
        <taxon>Euteleostomi</taxon>
        <taxon>Archelosauria</taxon>
        <taxon>Archosauria</taxon>
        <taxon>Dinosauria</taxon>
        <taxon>Saurischia</taxon>
        <taxon>Theropoda</taxon>
        <taxon>Coelurosauria</taxon>
        <taxon>Aves</taxon>
        <taxon>Neognathae</taxon>
        <taxon>Neoaves</taxon>
        <taxon>Charadriiformes</taxon>
        <taxon>Scolopacidae</taxon>
        <taxon>Limosa</taxon>
    </lineage>
</organism>
<dbReference type="InterPro" id="IPR043502">
    <property type="entry name" value="DNA/RNA_pol_sf"/>
</dbReference>
<accession>A0A2I0TWQ7</accession>
<dbReference type="AlphaFoldDB" id="A0A2I0TWQ7"/>
<reference evidence="3" key="1">
    <citation type="submission" date="2017-11" db="EMBL/GenBank/DDBJ databases">
        <authorList>
            <person name="Lima N.C."/>
            <person name="Parody-Merino A.M."/>
            <person name="Battley P.F."/>
            <person name="Fidler A.E."/>
            <person name="Prosdocimi F."/>
        </authorList>
    </citation>
    <scope>NUCLEOTIDE SEQUENCE [LARGE SCALE GENOMIC DNA]</scope>
</reference>
<keyword evidence="2" id="KW-0808">Transferase</keyword>
<dbReference type="GO" id="GO:0003964">
    <property type="term" value="F:RNA-directed DNA polymerase activity"/>
    <property type="evidence" value="ECO:0007669"/>
    <property type="project" value="UniProtKB-KW"/>
</dbReference>
<dbReference type="InterPro" id="IPR000477">
    <property type="entry name" value="RT_dom"/>
</dbReference>
<gene>
    <name evidence="2" type="ORF">llap_11468</name>
</gene>
<dbReference type="EMBL" id="KZ506813">
    <property type="protein sequence ID" value="PKU38226.1"/>
    <property type="molecule type" value="Genomic_DNA"/>
</dbReference>
<proteinExistence type="predicted"/>
<reference evidence="3" key="2">
    <citation type="submission" date="2017-12" db="EMBL/GenBank/DDBJ databases">
        <title>Genome sequence of the Bar-tailed Godwit (Limosa lapponica baueri).</title>
        <authorList>
            <person name="Lima N.C.B."/>
            <person name="Parody-Merino A.M."/>
            <person name="Battley P.F."/>
            <person name="Fidler A.E."/>
            <person name="Prosdocimi F."/>
        </authorList>
    </citation>
    <scope>NUCLEOTIDE SEQUENCE [LARGE SCALE GENOMIC DNA]</scope>
</reference>
<keyword evidence="2" id="KW-0548">Nucleotidyltransferase</keyword>
<dbReference type="PANTHER" id="PTHR33332">
    <property type="entry name" value="REVERSE TRANSCRIPTASE DOMAIN-CONTAINING PROTEIN"/>
    <property type="match status" value="1"/>
</dbReference>
<sequence length="176" mass="19947">MKVRFPQGKSCLTNLVPFYDGVTTSADKGRATDVTYLDFSKAFDTVPHNILLSKPERYVFDGCTLWWMRNCWDGHIQRVVVNGSMSRWRTVTNRVPQGSVLGPKLFNIFINDTDSGIKCTLSKFSDDTELCGEVDIPEGQDAIQRDLDRLEKWTRVNLMRFNKAKGRVLHLGQGAG</sequence>
<keyword evidence="3" id="KW-1185">Reference proteome</keyword>
<evidence type="ECO:0000313" key="2">
    <source>
        <dbReference type="EMBL" id="PKU38226.1"/>
    </source>
</evidence>
<evidence type="ECO:0000313" key="3">
    <source>
        <dbReference type="Proteomes" id="UP000233556"/>
    </source>
</evidence>
<protein>
    <submittedName>
        <fullName evidence="2">Rna-directed dna polymerase from mobile element jockey-like</fullName>
    </submittedName>
</protein>
<dbReference type="Proteomes" id="UP000233556">
    <property type="component" value="Unassembled WGS sequence"/>
</dbReference>
<feature type="domain" description="Reverse transcriptase" evidence="1">
    <location>
        <begin position="1"/>
        <end position="176"/>
    </location>
</feature>
<evidence type="ECO:0000259" key="1">
    <source>
        <dbReference type="PROSITE" id="PS50878"/>
    </source>
</evidence>
<name>A0A2I0TWQ7_LIMLA</name>